<proteinExistence type="predicted"/>
<gene>
    <name evidence="2" type="ORF">AVDCRST_MAG07-247</name>
</gene>
<accession>A0A6J4KIC1</accession>
<organism evidence="2">
    <name type="scientific">uncultured Frankineae bacterium</name>
    <dbReference type="NCBI Taxonomy" id="437475"/>
    <lineage>
        <taxon>Bacteria</taxon>
        <taxon>Bacillati</taxon>
        <taxon>Actinomycetota</taxon>
        <taxon>Actinomycetes</taxon>
        <taxon>Frankiales</taxon>
        <taxon>environmental samples</taxon>
    </lineage>
</organism>
<reference evidence="2" key="1">
    <citation type="submission" date="2020-02" db="EMBL/GenBank/DDBJ databases">
        <authorList>
            <person name="Meier V. D."/>
        </authorList>
    </citation>
    <scope>NUCLEOTIDE SEQUENCE</scope>
    <source>
        <strain evidence="2">AVDCRST_MAG07</strain>
    </source>
</reference>
<evidence type="ECO:0000256" key="1">
    <source>
        <dbReference type="SAM" id="MobiDB-lite"/>
    </source>
</evidence>
<feature type="compositionally biased region" description="Basic and acidic residues" evidence="1">
    <location>
        <begin position="42"/>
        <end position="60"/>
    </location>
</feature>
<evidence type="ECO:0000313" key="2">
    <source>
        <dbReference type="EMBL" id="CAA9305936.1"/>
    </source>
</evidence>
<sequence length="88" mass="9951">VAQADPHQRQHHQRRRPLGPGGARPAALRPRRPLAHRSAARRRSDPAAGLHRDAVPDVAHRRLQHLPRHRHLHPAGAGRVAAWSHRRL</sequence>
<name>A0A6J4KIC1_9ACTN</name>
<dbReference type="EMBL" id="CADCUB010000009">
    <property type="protein sequence ID" value="CAA9305936.1"/>
    <property type="molecule type" value="Genomic_DNA"/>
</dbReference>
<protein>
    <submittedName>
        <fullName evidence="2">Uncharacterized protein</fullName>
    </submittedName>
</protein>
<feature type="non-terminal residue" evidence="2">
    <location>
        <position position="1"/>
    </location>
</feature>
<feature type="non-terminal residue" evidence="2">
    <location>
        <position position="88"/>
    </location>
</feature>
<feature type="region of interest" description="Disordered" evidence="1">
    <location>
        <begin position="1"/>
        <end position="88"/>
    </location>
</feature>
<feature type="compositionally biased region" description="Basic residues" evidence="1">
    <location>
        <begin position="29"/>
        <end position="41"/>
    </location>
</feature>
<feature type="compositionally biased region" description="Basic residues" evidence="1">
    <location>
        <begin position="61"/>
        <end position="73"/>
    </location>
</feature>
<dbReference type="AlphaFoldDB" id="A0A6J4KIC1"/>